<gene>
    <name evidence="1" type="ORF">SAMN06296052_13145</name>
</gene>
<protein>
    <recommendedName>
        <fullName evidence="3">Pyridoxamine 5'-phosphate oxidase</fullName>
    </recommendedName>
</protein>
<dbReference type="AlphaFoldDB" id="A0A239KTJ3"/>
<organism evidence="1 2">
    <name type="scientific">Pontibacter ummariensis</name>
    <dbReference type="NCBI Taxonomy" id="1610492"/>
    <lineage>
        <taxon>Bacteria</taxon>
        <taxon>Pseudomonadati</taxon>
        <taxon>Bacteroidota</taxon>
        <taxon>Cytophagia</taxon>
        <taxon>Cytophagales</taxon>
        <taxon>Hymenobacteraceae</taxon>
        <taxon>Pontibacter</taxon>
    </lineage>
</organism>
<reference evidence="2" key="1">
    <citation type="submission" date="2017-06" db="EMBL/GenBank/DDBJ databases">
        <authorList>
            <person name="Varghese N."/>
            <person name="Submissions S."/>
        </authorList>
    </citation>
    <scope>NUCLEOTIDE SEQUENCE [LARGE SCALE GENOMIC DNA]</scope>
    <source>
        <strain evidence="2">NKM1</strain>
    </source>
</reference>
<dbReference type="PANTHER" id="PTHR40660:SF1">
    <property type="entry name" value="5'-PHOSPHATE OXIDASE PUTATIVE DOMAIN-CONTAINING PROTEIN-RELATED"/>
    <property type="match status" value="1"/>
</dbReference>
<dbReference type="EMBL" id="FZOQ01000031">
    <property type="protein sequence ID" value="SNT21375.1"/>
    <property type="molecule type" value="Genomic_DNA"/>
</dbReference>
<evidence type="ECO:0008006" key="3">
    <source>
        <dbReference type="Google" id="ProtNLM"/>
    </source>
</evidence>
<sequence>MEGVIPAVVATSSSDGVPNITFISRLYKIDEAHVGLSYQFMNKTWRNLTENTACTAFITFADTMAMWKLKLQFVQEVKEGPVFEEMEMQLMALATPHHIDFSLHAALICRIVAVEPVFAGANI</sequence>
<dbReference type="Proteomes" id="UP000198432">
    <property type="component" value="Unassembled WGS sequence"/>
</dbReference>
<dbReference type="SUPFAM" id="SSF50475">
    <property type="entry name" value="FMN-binding split barrel"/>
    <property type="match status" value="1"/>
</dbReference>
<keyword evidence="2" id="KW-1185">Reference proteome</keyword>
<evidence type="ECO:0000313" key="2">
    <source>
        <dbReference type="Proteomes" id="UP000198432"/>
    </source>
</evidence>
<proteinExistence type="predicted"/>
<dbReference type="Gene3D" id="2.30.110.10">
    <property type="entry name" value="Electron Transport, Fmn-binding Protein, Chain A"/>
    <property type="match status" value="1"/>
</dbReference>
<dbReference type="PANTHER" id="PTHR40660">
    <property type="entry name" value="5'-PHOSPHATE OXIDASE PUTATIVE DOMAIN-CONTAINING PROTEIN-RELATED"/>
    <property type="match status" value="1"/>
</dbReference>
<evidence type="ECO:0000313" key="1">
    <source>
        <dbReference type="EMBL" id="SNT21375.1"/>
    </source>
</evidence>
<dbReference type="InterPro" id="IPR012349">
    <property type="entry name" value="Split_barrel_FMN-bd"/>
</dbReference>
<name>A0A239KTJ3_9BACT</name>
<accession>A0A239KTJ3</accession>